<dbReference type="Proteomes" id="UP000563898">
    <property type="component" value="Unassembled WGS sequence"/>
</dbReference>
<dbReference type="Pfam" id="PF00232">
    <property type="entry name" value="Glyco_hydro_1"/>
    <property type="match status" value="2"/>
</dbReference>
<dbReference type="PANTHER" id="PTHR10353:SF209">
    <property type="entry name" value="GALACTOLIPID GALACTOSYLTRANSFERASE SFR2, CHLOROPLASTIC"/>
    <property type="match status" value="1"/>
</dbReference>
<dbReference type="InterPro" id="IPR001360">
    <property type="entry name" value="Glyco_hydro_1"/>
</dbReference>
<evidence type="ECO:0000256" key="1">
    <source>
        <dbReference type="ARBA" id="ARBA00010838"/>
    </source>
</evidence>
<keyword evidence="2 5" id="KW-0378">Hydrolase</keyword>
<dbReference type="RefSeq" id="WP_006368172.1">
    <property type="nucleotide sequence ID" value="NZ_JAAXPC010000020.1"/>
</dbReference>
<proteinExistence type="inferred from homology"/>
<sequence>MSRPPHPEAHAAQPSAISRRGLLGATTAVAAGVGLGASGLRAASASAAPGTAPFVHAPRVPGWTDGFHFGAATSGFQAEGFSPDSNWRRYTDRAARTGRVDPVRNSVDFRHRYRSDLHLAAGMGLNTFRFGIEWARVEPQRGRFSAAALAYYDDLVAGIRSLGMSPMITLVHYVYPGWVADQGGFLGPRTLGDFERYARMITARYAEQCSMWISINEPLVFYGHEKEIGALTDADMPRFLDRVAQAHRIAHAAAHDANPQARVAVNEAFLPAVTPVTDALFMNRVLDTLDFVGIDYYYGAALNNLTTIAAAGGDFAAVRPQPDDIYQACHHYAQAFPGTPLYIVENGMPLSDGTPRADGYTRADFLRDSLFWLQRARGDGLPIVGYNHWSITDNYEWGSYTPRFGLYRVDVLRDPGLTRHPTSGVDAYRELTAGAGPAANYRPVMAPAVGSFARIPQSWTMPSRVDGPRAQL</sequence>
<evidence type="ECO:0000256" key="3">
    <source>
        <dbReference type="ARBA" id="ARBA00023295"/>
    </source>
</evidence>
<name>A0A846WV18_9ACTN</name>
<comment type="similarity">
    <text evidence="1 4">Belongs to the glycosyl hydrolase 1 family.</text>
</comment>
<protein>
    <submittedName>
        <fullName evidence="5">Glycoside hydrolase family 1 protein</fullName>
    </submittedName>
</protein>
<dbReference type="GO" id="GO:0016052">
    <property type="term" value="P:carbohydrate catabolic process"/>
    <property type="evidence" value="ECO:0007669"/>
    <property type="project" value="TreeGrafter"/>
</dbReference>
<evidence type="ECO:0000256" key="2">
    <source>
        <dbReference type="ARBA" id="ARBA00022801"/>
    </source>
</evidence>
<organism evidence="5 6">
    <name type="scientific">Gordonia polyisoprenivorans</name>
    <dbReference type="NCBI Taxonomy" id="84595"/>
    <lineage>
        <taxon>Bacteria</taxon>
        <taxon>Bacillati</taxon>
        <taxon>Actinomycetota</taxon>
        <taxon>Actinomycetes</taxon>
        <taxon>Mycobacteriales</taxon>
        <taxon>Gordoniaceae</taxon>
        <taxon>Gordonia</taxon>
    </lineage>
</organism>
<accession>A0A846WV18</accession>
<dbReference type="SUPFAM" id="SSF51445">
    <property type="entry name" value="(Trans)glycosidases"/>
    <property type="match status" value="1"/>
</dbReference>
<dbReference type="GO" id="GO:0008422">
    <property type="term" value="F:beta-glucosidase activity"/>
    <property type="evidence" value="ECO:0007669"/>
    <property type="project" value="TreeGrafter"/>
</dbReference>
<evidence type="ECO:0000313" key="5">
    <source>
        <dbReference type="EMBL" id="NKY04580.1"/>
    </source>
</evidence>
<comment type="caution">
    <text evidence="5">The sequence shown here is derived from an EMBL/GenBank/DDBJ whole genome shotgun (WGS) entry which is preliminary data.</text>
</comment>
<evidence type="ECO:0000256" key="4">
    <source>
        <dbReference type="RuleBase" id="RU003690"/>
    </source>
</evidence>
<dbReference type="PANTHER" id="PTHR10353">
    <property type="entry name" value="GLYCOSYL HYDROLASE"/>
    <property type="match status" value="1"/>
</dbReference>
<dbReference type="PRINTS" id="PR00131">
    <property type="entry name" value="GLHYDRLASE1"/>
</dbReference>
<dbReference type="EMBL" id="JAAXPC010000020">
    <property type="protein sequence ID" value="NKY04580.1"/>
    <property type="molecule type" value="Genomic_DNA"/>
</dbReference>
<reference evidence="5 6" key="1">
    <citation type="submission" date="2020-04" db="EMBL/GenBank/DDBJ databases">
        <title>MicrobeNet Type strains.</title>
        <authorList>
            <person name="Nicholson A.C."/>
        </authorList>
    </citation>
    <scope>NUCLEOTIDE SEQUENCE [LARGE SCALE GENOMIC DNA]</scope>
    <source>
        <strain evidence="5 6">ATCC BAA-14</strain>
    </source>
</reference>
<keyword evidence="3" id="KW-0326">Glycosidase</keyword>
<dbReference type="Gene3D" id="3.20.20.80">
    <property type="entry name" value="Glycosidases"/>
    <property type="match status" value="2"/>
</dbReference>
<dbReference type="GO" id="GO:0005829">
    <property type="term" value="C:cytosol"/>
    <property type="evidence" value="ECO:0007669"/>
    <property type="project" value="TreeGrafter"/>
</dbReference>
<dbReference type="InterPro" id="IPR017853">
    <property type="entry name" value="GH"/>
</dbReference>
<gene>
    <name evidence="5" type="ORF">HGA05_23730</name>
</gene>
<dbReference type="PROSITE" id="PS51318">
    <property type="entry name" value="TAT"/>
    <property type="match status" value="1"/>
</dbReference>
<dbReference type="InterPro" id="IPR006311">
    <property type="entry name" value="TAT_signal"/>
</dbReference>
<evidence type="ECO:0000313" key="6">
    <source>
        <dbReference type="Proteomes" id="UP000563898"/>
    </source>
</evidence>
<dbReference type="AlphaFoldDB" id="A0A846WV18"/>